<evidence type="ECO:0000256" key="1">
    <source>
        <dbReference type="SAM" id="Phobius"/>
    </source>
</evidence>
<dbReference type="AlphaFoldDB" id="A0A6G7NYH9"/>
<dbReference type="RefSeq" id="YP_009743049.1">
    <property type="nucleotide sequence ID" value="NC_046694.1"/>
</dbReference>
<keyword evidence="3" id="KW-0496">Mitochondrion</keyword>
<keyword evidence="1" id="KW-0812">Transmembrane</keyword>
<feature type="transmembrane region" description="Helical" evidence="1">
    <location>
        <begin position="84"/>
        <end position="102"/>
    </location>
</feature>
<dbReference type="CTD" id="4541"/>
<sequence length="155" mass="16598">MMMIIFMGLIGVSASVVAVSHPASLAGLLILMALLMSALLGVHSLSWFLYLLALVFLGGVMVVLLFMVSVCANEKFYTVKVSKLASFWAIPLVGVLAFNPVLNFTAGFTGFQFSSALYESESAFSFILFMCILILCLVSVVGVSSLESGPLVKRL</sequence>
<geneLocation type="mitochondrion" evidence="3"/>
<dbReference type="OrthoDB" id="10638736at2759"/>
<proteinExistence type="predicted"/>
<dbReference type="EMBL" id="MN043905">
    <property type="protein sequence ID" value="QIJ60013.1"/>
    <property type="molecule type" value="Genomic_DNA"/>
</dbReference>
<dbReference type="KEGG" id="eaf:54124860"/>
<accession>A0A6G7NYH9</accession>
<keyword evidence="1" id="KW-1133">Transmembrane helix</keyword>
<evidence type="ECO:0000256" key="2">
    <source>
        <dbReference type="SAM" id="SignalP"/>
    </source>
</evidence>
<keyword evidence="2" id="KW-0732">Signal</keyword>
<protein>
    <submittedName>
        <fullName evidence="3">NADH dehydrogenase subunit 6</fullName>
    </submittedName>
</protein>
<keyword evidence="1" id="KW-0472">Membrane</keyword>
<dbReference type="GeneID" id="54124860"/>
<reference evidence="3" key="1">
    <citation type="journal article" date="2019" name="Mitochondrial DNA Part B Resour">
        <title>Complete mitochondrial genome of the calanoid copepod Eurytemora affinis (Calanoida, Temoridae).</title>
        <authorList>
            <person name="Choi B.-S."/>
            <person name="Han J."/>
            <person name="Hwang D.-S."/>
            <person name="Souissi S."/>
            <person name="Hagiwara A."/>
            <person name="Lee J.-S."/>
        </authorList>
    </citation>
    <scope>NUCLEOTIDE SEQUENCE</scope>
</reference>
<feature type="signal peptide" evidence="2">
    <location>
        <begin position="1"/>
        <end position="18"/>
    </location>
</feature>
<organism evidence="3">
    <name type="scientific">Eurytemora affinis</name>
    <name type="common">Copepod</name>
    <name type="synonym">Temora affinis</name>
    <dbReference type="NCBI Taxonomy" id="88015"/>
    <lineage>
        <taxon>Eukaryota</taxon>
        <taxon>Metazoa</taxon>
        <taxon>Ecdysozoa</taxon>
        <taxon>Arthropoda</taxon>
        <taxon>Crustacea</taxon>
        <taxon>Multicrustacea</taxon>
        <taxon>Hexanauplia</taxon>
        <taxon>Copepoda</taxon>
        <taxon>Calanoida</taxon>
        <taxon>Temoridae</taxon>
        <taxon>Eurytemora</taxon>
    </lineage>
</organism>
<gene>
    <name evidence="3" type="primary">ND6</name>
</gene>
<feature type="transmembrane region" description="Helical" evidence="1">
    <location>
        <begin position="122"/>
        <end position="146"/>
    </location>
</feature>
<feature type="chain" id="PRO_5026203244" evidence="2">
    <location>
        <begin position="19"/>
        <end position="155"/>
    </location>
</feature>
<evidence type="ECO:0000313" key="3">
    <source>
        <dbReference type="EMBL" id="QIJ60013.1"/>
    </source>
</evidence>
<feature type="transmembrane region" description="Helical" evidence="1">
    <location>
        <begin position="47"/>
        <end position="72"/>
    </location>
</feature>
<name>A0A6G7NYH9_EURAF</name>